<name>A0A915HGK2_ROMCU</name>
<dbReference type="WBParaSite" id="nRc.2.0.1.t00765-RA">
    <property type="protein sequence ID" value="nRc.2.0.1.t00765-RA"/>
    <property type="gene ID" value="nRc.2.0.1.g00765"/>
</dbReference>
<evidence type="ECO:0000313" key="2">
    <source>
        <dbReference type="WBParaSite" id="nRc.2.0.1.t00765-RA"/>
    </source>
</evidence>
<keyword evidence="1" id="KW-1185">Reference proteome</keyword>
<evidence type="ECO:0000313" key="1">
    <source>
        <dbReference type="Proteomes" id="UP000887565"/>
    </source>
</evidence>
<dbReference type="Proteomes" id="UP000887565">
    <property type="component" value="Unplaced"/>
</dbReference>
<dbReference type="AlphaFoldDB" id="A0A915HGK2"/>
<protein>
    <submittedName>
        <fullName evidence="2">Uncharacterized protein</fullName>
    </submittedName>
</protein>
<proteinExistence type="predicted"/>
<organism evidence="1 2">
    <name type="scientific">Romanomermis culicivorax</name>
    <name type="common">Nematode worm</name>
    <dbReference type="NCBI Taxonomy" id="13658"/>
    <lineage>
        <taxon>Eukaryota</taxon>
        <taxon>Metazoa</taxon>
        <taxon>Ecdysozoa</taxon>
        <taxon>Nematoda</taxon>
        <taxon>Enoplea</taxon>
        <taxon>Dorylaimia</taxon>
        <taxon>Mermithida</taxon>
        <taxon>Mermithoidea</taxon>
        <taxon>Mermithidae</taxon>
        <taxon>Romanomermis</taxon>
    </lineage>
</organism>
<accession>A0A915HGK2</accession>
<sequence length="81" mass="9573">MQGKRQKCLFFAQNAMKNTYLQTRLGEKFPEDTFFYKRHRKSSPERVKNVCLKQCLSIDNQRKTCSEQNLAGMYTLGYPPM</sequence>
<reference evidence="2" key="1">
    <citation type="submission" date="2022-11" db="UniProtKB">
        <authorList>
            <consortium name="WormBaseParasite"/>
        </authorList>
    </citation>
    <scope>IDENTIFICATION</scope>
</reference>